<comment type="caution">
    <text evidence="1">The sequence shown here is derived from an EMBL/GenBank/DDBJ whole genome shotgun (WGS) entry which is preliminary data.</text>
</comment>
<proteinExistence type="predicted"/>
<keyword evidence="2" id="KW-1185">Reference proteome</keyword>
<dbReference type="AlphaFoldDB" id="A0A919DZ23"/>
<gene>
    <name evidence="1" type="ORF">GCM10018772_15490</name>
</gene>
<protein>
    <submittedName>
        <fullName evidence="1">Uncharacterized protein</fullName>
    </submittedName>
</protein>
<sequence>MELLGILMVVLVHLTLGVTHMLDSMAFRIRARGTAEIIRAEHGSGLSDRKHETRGNADV</sequence>
<evidence type="ECO:0000313" key="1">
    <source>
        <dbReference type="EMBL" id="GHE92715.1"/>
    </source>
</evidence>
<accession>A0A919DZ23</accession>
<dbReference type="EMBL" id="BNBI01000003">
    <property type="protein sequence ID" value="GHE92715.1"/>
    <property type="molecule type" value="Genomic_DNA"/>
</dbReference>
<evidence type="ECO:0000313" key="2">
    <source>
        <dbReference type="Proteomes" id="UP000630718"/>
    </source>
</evidence>
<reference evidence="1" key="2">
    <citation type="submission" date="2020-09" db="EMBL/GenBank/DDBJ databases">
        <authorList>
            <person name="Sun Q."/>
            <person name="Ohkuma M."/>
        </authorList>
    </citation>
    <scope>NUCLEOTIDE SEQUENCE</scope>
    <source>
        <strain evidence="1">JCM 4477</strain>
    </source>
</reference>
<name>A0A919DZ23_9ACTN</name>
<reference evidence="1" key="1">
    <citation type="journal article" date="2014" name="Int. J. Syst. Evol. Microbiol.">
        <title>Complete genome sequence of Corynebacterium casei LMG S-19264T (=DSM 44701T), isolated from a smear-ripened cheese.</title>
        <authorList>
            <consortium name="US DOE Joint Genome Institute (JGI-PGF)"/>
            <person name="Walter F."/>
            <person name="Albersmeier A."/>
            <person name="Kalinowski J."/>
            <person name="Ruckert C."/>
        </authorList>
    </citation>
    <scope>NUCLEOTIDE SEQUENCE</scope>
    <source>
        <strain evidence="1">JCM 4477</strain>
    </source>
</reference>
<dbReference type="Proteomes" id="UP000630718">
    <property type="component" value="Unassembled WGS sequence"/>
</dbReference>
<organism evidence="1 2">
    <name type="scientific">Streptomyces fumanus</name>
    <dbReference type="NCBI Taxonomy" id="67302"/>
    <lineage>
        <taxon>Bacteria</taxon>
        <taxon>Bacillati</taxon>
        <taxon>Actinomycetota</taxon>
        <taxon>Actinomycetes</taxon>
        <taxon>Kitasatosporales</taxon>
        <taxon>Streptomycetaceae</taxon>
        <taxon>Streptomyces</taxon>
    </lineage>
</organism>
<dbReference type="RefSeq" id="WP_190203382.1">
    <property type="nucleotide sequence ID" value="NZ_BNBI01000003.1"/>
</dbReference>